<proteinExistence type="predicted"/>
<sequence>MHCDFELSKTLNEHGFSEYCVMVYLKYSENQISLKNRFSDDAQKFPEIVDAPTFEQVNEWFRLKHNVEISSIPSEVVGKWRCNIYDLTDHHIICNVGGGKLYDSKYDALEAGIKKMIEHI</sequence>
<name>A0ABZ0Z4Y2_9CAUD</name>
<dbReference type="Proteomes" id="UP001358193">
    <property type="component" value="Segment"/>
</dbReference>
<organism evidence="1 2">
    <name type="scientific">phage Lak_Megaphage_Sonny</name>
    <dbReference type="NCBI Taxonomy" id="3109229"/>
    <lineage>
        <taxon>Viruses</taxon>
        <taxon>Duplodnaviria</taxon>
        <taxon>Heunggongvirae</taxon>
        <taxon>Uroviricota</taxon>
        <taxon>Caudoviricetes</taxon>
        <taxon>Caudoviricetes code 15 clade</taxon>
    </lineage>
</organism>
<accession>A0ABZ0Z4Y2</accession>
<evidence type="ECO:0000313" key="1">
    <source>
        <dbReference type="EMBL" id="WQJ53277.1"/>
    </source>
</evidence>
<reference evidence="1 2" key="1">
    <citation type="submission" date="2023-11" db="EMBL/GenBank/DDBJ databases">
        <authorList>
            <person name="Cook R."/>
            <person name="Crisci M."/>
            <person name="Pye H."/>
            <person name="Adriaenssens E."/>
            <person name="Santini J."/>
        </authorList>
    </citation>
    <scope>NUCLEOTIDE SEQUENCE [LARGE SCALE GENOMIC DNA]</scope>
    <source>
        <strain evidence="1">Lak_Megaphage_Sonny</strain>
    </source>
</reference>
<protein>
    <submittedName>
        <fullName evidence="1">Uncharacterized protein</fullName>
    </submittedName>
</protein>
<dbReference type="EMBL" id="OR769223">
    <property type="protein sequence ID" value="WQJ53277.1"/>
    <property type="molecule type" value="Genomic_DNA"/>
</dbReference>
<evidence type="ECO:0000313" key="2">
    <source>
        <dbReference type="Proteomes" id="UP001358193"/>
    </source>
</evidence>
<keyword evidence="2" id="KW-1185">Reference proteome</keyword>